<dbReference type="Gene3D" id="2.70.50.60">
    <property type="entry name" value="abc- transporter (atp binding component) like domain"/>
    <property type="match status" value="1"/>
</dbReference>
<dbReference type="Pfam" id="PF00005">
    <property type="entry name" value="ABC_tran"/>
    <property type="match status" value="1"/>
</dbReference>
<dbReference type="SMART" id="SM00382">
    <property type="entry name" value="AAA"/>
    <property type="match status" value="1"/>
</dbReference>
<dbReference type="GO" id="GO:0016887">
    <property type="term" value="F:ATP hydrolysis activity"/>
    <property type="evidence" value="ECO:0007669"/>
    <property type="project" value="InterPro"/>
</dbReference>
<dbReference type="InterPro" id="IPR050683">
    <property type="entry name" value="Bact_Polysacc_Export_ATP-bd"/>
</dbReference>
<comment type="similarity">
    <text evidence="1">Belongs to the ABC transporter superfamily.</text>
</comment>
<dbReference type="InterPro" id="IPR003439">
    <property type="entry name" value="ABC_transporter-like_ATP-bd"/>
</dbReference>
<keyword evidence="2" id="KW-0813">Transport</keyword>
<dbReference type="AlphaFoldDB" id="A0A6J4JN39"/>
<dbReference type="PANTHER" id="PTHR46743:SF2">
    <property type="entry name" value="TEICHOIC ACIDS EXPORT ATP-BINDING PROTEIN TAGH"/>
    <property type="match status" value="1"/>
</dbReference>
<dbReference type="InterPro" id="IPR015860">
    <property type="entry name" value="ABC_transpr_TagH-like"/>
</dbReference>
<proteinExistence type="inferred from homology"/>
<dbReference type="InterPro" id="IPR017871">
    <property type="entry name" value="ABC_transporter-like_CS"/>
</dbReference>
<dbReference type="PANTHER" id="PTHR46743">
    <property type="entry name" value="TEICHOIC ACIDS EXPORT ATP-BINDING PROTEIN TAGH"/>
    <property type="match status" value="1"/>
</dbReference>
<gene>
    <name evidence="6" type="ORF">AVDCRST_MAG56-4904</name>
</gene>
<dbReference type="InterPro" id="IPR003593">
    <property type="entry name" value="AAA+_ATPase"/>
</dbReference>
<evidence type="ECO:0000256" key="2">
    <source>
        <dbReference type="ARBA" id="ARBA00022448"/>
    </source>
</evidence>
<dbReference type="PROSITE" id="PS50893">
    <property type="entry name" value="ABC_TRANSPORTER_2"/>
    <property type="match status" value="1"/>
</dbReference>
<evidence type="ECO:0000259" key="5">
    <source>
        <dbReference type="PROSITE" id="PS50893"/>
    </source>
</evidence>
<evidence type="ECO:0000256" key="4">
    <source>
        <dbReference type="ARBA" id="ARBA00022840"/>
    </source>
</evidence>
<dbReference type="GO" id="GO:0005524">
    <property type="term" value="F:ATP binding"/>
    <property type="evidence" value="ECO:0007669"/>
    <property type="project" value="UniProtKB-KW"/>
</dbReference>
<evidence type="ECO:0000313" key="6">
    <source>
        <dbReference type="EMBL" id="CAA9282645.1"/>
    </source>
</evidence>
<dbReference type="Gene3D" id="3.40.50.300">
    <property type="entry name" value="P-loop containing nucleotide triphosphate hydrolases"/>
    <property type="match status" value="1"/>
</dbReference>
<name>A0A6J4JN39_9SPHI</name>
<protein>
    <submittedName>
        <fullName evidence="6">ABC transporter, ATP-binding protein</fullName>
    </submittedName>
</protein>
<feature type="domain" description="ABC transporter" evidence="5">
    <location>
        <begin position="21"/>
        <end position="271"/>
    </location>
</feature>
<evidence type="ECO:0000256" key="3">
    <source>
        <dbReference type="ARBA" id="ARBA00022741"/>
    </source>
</evidence>
<dbReference type="SUPFAM" id="SSF52540">
    <property type="entry name" value="P-loop containing nucleoside triphosphate hydrolases"/>
    <property type="match status" value="1"/>
</dbReference>
<accession>A0A6J4JN39</accession>
<keyword evidence="4 6" id="KW-0067">ATP-binding</keyword>
<dbReference type="GO" id="GO:0016020">
    <property type="term" value="C:membrane"/>
    <property type="evidence" value="ECO:0007669"/>
    <property type="project" value="InterPro"/>
</dbReference>
<reference evidence="6" key="1">
    <citation type="submission" date="2020-02" db="EMBL/GenBank/DDBJ databases">
        <authorList>
            <person name="Meier V. D."/>
        </authorList>
    </citation>
    <scope>NUCLEOTIDE SEQUENCE</scope>
    <source>
        <strain evidence="6">AVDCRST_MAG56</strain>
    </source>
</reference>
<keyword evidence="3" id="KW-0547">Nucleotide-binding</keyword>
<dbReference type="EMBL" id="CADCTQ010000324">
    <property type="protein sequence ID" value="CAA9282645.1"/>
    <property type="molecule type" value="Genomic_DNA"/>
</dbReference>
<organism evidence="6">
    <name type="scientific">uncultured Cytophagales bacterium</name>
    <dbReference type="NCBI Taxonomy" id="158755"/>
    <lineage>
        <taxon>Bacteria</taxon>
        <taxon>Pseudomonadati</taxon>
        <taxon>Bacteroidota</taxon>
        <taxon>Sphingobacteriia</taxon>
        <taxon>Sphingobacteriales</taxon>
        <taxon>environmental samples</taxon>
    </lineage>
</organism>
<evidence type="ECO:0000256" key="1">
    <source>
        <dbReference type="ARBA" id="ARBA00005417"/>
    </source>
</evidence>
<dbReference type="InterPro" id="IPR027417">
    <property type="entry name" value="P-loop_NTPase"/>
</dbReference>
<dbReference type="GO" id="GO:0140359">
    <property type="term" value="F:ABC-type transporter activity"/>
    <property type="evidence" value="ECO:0007669"/>
    <property type="project" value="InterPro"/>
</dbReference>
<sequence>MIAEPLQETAPAPEATAEVVLSVENVSKRFCRDLKRAMYYGVKDMMSEMLGMSPRRDCLRKNEFWALKDVSFELRQGEAVGLVGANGAGKTTLLKLISGLIKPDTGKITVKGKVAPLIALGAGFNPVLTGRENVFINMAILGLTRSEIEDRYEEVVAFSEIGPAIDAPVNTYSSGMRARLGFACAIHTTPDILLIDEVLAVGDVKFRMKCYRRLAQLRERGTSFILVSHGTQTILSTCNKGVYLSRGKVMMTGQVGEVLSRYEEELFDNPARRGGAKLTFPEKAEQDSYGVDILEVFFRDEQGNPQEELISGKPARLCLRCKVHKHTPAASVKIIIRELAQENNYMLSLDSADDETFFELFPGITELKLHLPAVGLKRGLYSSKINIAKGGIMIFDAVENFQFTVRAASRDMIESAYYQVRSWEQDGELG</sequence>
<dbReference type="PROSITE" id="PS00211">
    <property type="entry name" value="ABC_TRANSPORTER_1"/>
    <property type="match status" value="1"/>
</dbReference>
<dbReference type="CDD" id="cd03220">
    <property type="entry name" value="ABC_KpsT_Wzt"/>
    <property type="match status" value="1"/>
</dbReference>